<gene>
    <name evidence="3" type="ORF">CEXT_513061</name>
</gene>
<feature type="transmembrane region" description="Helical" evidence="2">
    <location>
        <begin position="48"/>
        <end position="72"/>
    </location>
</feature>
<evidence type="ECO:0000256" key="1">
    <source>
        <dbReference type="SAM" id="MobiDB-lite"/>
    </source>
</evidence>
<evidence type="ECO:0000313" key="3">
    <source>
        <dbReference type="EMBL" id="GIX97252.1"/>
    </source>
</evidence>
<accession>A0AAV4PIT2</accession>
<feature type="region of interest" description="Disordered" evidence="1">
    <location>
        <begin position="72"/>
        <end position="94"/>
    </location>
</feature>
<dbReference type="AlphaFoldDB" id="A0AAV4PIT2"/>
<name>A0AAV4PIT2_CAEEX</name>
<organism evidence="3 4">
    <name type="scientific">Caerostris extrusa</name>
    <name type="common">Bark spider</name>
    <name type="synonym">Caerostris bankana</name>
    <dbReference type="NCBI Taxonomy" id="172846"/>
    <lineage>
        <taxon>Eukaryota</taxon>
        <taxon>Metazoa</taxon>
        <taxon>Ecdysozoa</taxon>
        <taxon>Arthropoda</taxon>
        <taxon>Chelicerata</taxon>
        <taxon>Arachnida</taxon>
        <taxon>Araneae</taxon>
        <taxon>Araneomorphae</taxon>
        <taxon>Entelegynae</taxon>
        <taxon>Araneoidea</taxon>
        <taxon>Araneidae</taxon>
        <taxon>Caerostris</taxon>
    </lineage>
</organism>
<keyword evidence="2" id="KW-1133">Transmembrane helix</keyword>
<evidence type="ECO:0000313" key="4">
    <source>
        <dbReference type="Proteomes" id="UP001054945"/>
    </source>
</evidence>
<keyword evidence="4" id="KW-1185">Reference proteome</keyword>
<protein>
    <submittedName>
        <fullName evidence="3">Uncharacterized protein</fullName>
    </submittedName>
</protein>
<dbReference type="Proteomes" id="UP001054945">
    <property type="component" value="Unassembled WGS sequence"/>
</dbReference>
<proteinExistence type="predicted"/>
<sequence length="94" mass="11318">MKETYRKLEFEQKCRFTEFSPTYYKLKKKAKTCRQGEMPKRNQNCSRFIFLILFFLFFSSLLFLAETFYHVASQSSGKKKQSSNPNFKKEADRD</sequence>
<reference evidence="3 4" key="1">
    <citation type="submission" date="2021-06" db="EMBL/GenBank/DDBJ databases">
        <title>Caerostris extrusa draft genome.</title>
        <authorList>
            <person name="Kono N."/>
            <person name="Arakawa K."/>
        </authorList>
    </citation>
    <scope>NUCLEOTIDE SEQUENCE [LARGE SCALE GENOMIC DNA]</scope>
</reference>
<keyword evidence="2" id="KW-0812">Transmembrane</keyword>
<evidence type="ECO:0000256" key="2">
    <source>
        <dbReference type="SAM" id="Phobius"/>
    </source>
</evidence>
<comment type="caution">
    <text evidence="3">The sequence shown here is derived from an EMBL/GenBank/DDBJ whole genome shotgun (WGS) entry which is preliminary data.</text>
</comment>
<keyword evidence="2" id="KW-0472">Membrane</keyword>
<dbReference type="EMBL" id="BPLR01004761">
    <property type="protein sequence ID" value="GIX97252.1"/>
    <property type="molecule type" value="Genomic_DNA"/>
</dbReference>